<organism evidence="1 2">
    <name type="scientific">Marinobacterium iners DSM 11526</name>
    <dbReference type="NCBI Taxonomy" id="1122198"/>
    <lineage>
        <taxon>Bacteria</taxon>
        <taxon>Pseudomonadati</taxon>
        <taxon>Pseudomonadota</taxon>
        <taxon>Gammaproteobacteria</taxon>
        <taxon>Oceanospirillales</taxon>
        <taxon>Oceanospirillaceae</taxon>
        <taxon>Marinobacterium</taxon>
    </lineage>
</organism>
<dbReference type="Proteomes" id="UP000242469">
    <property type="component" value="Unassembled WGS sequence"/>
</dbReference>
<dbReference type="EMBL" id="FNRJ01000001">
    <property type="protein sequence ID" value="SDZ94675.1"/>
    <property type="molecule type" value="Genomic_DNA"/>
</dbReference>
<name>A0A1H3X5H5_9GAMM</name>
<keyword evidence="2" id="KW-1185">Reference proteome</keyword>
<dbReference type="OrthoDB" id="8877014at2"/>
<evidence type="ECO:0000313" key="1">
    <source>
        <dbReference type="EMBL" id="SDZ94675.1"/>
    </source>
</evidence>
<gene>
    <name evidence="1" type="ORF">SAMN02745729_10148</name>
</gene>
<evidence type="ECO:0000313" key="2">
    <source>
        <dbReference type="Proteomes" id="UP000242469"/>
    </source>
</evidence>
<reference evidence="2" key="1">
    <citation type="submission" date="2016-10" db="EMBL/GenBank/DDBJ databases">
        <authorList>
            <person name="Varghese N."/>
            <person name="Submissions S."/>
        </authorList>
    </citation>
    <scope>NUCLEOTIDE SEQUENCE [LARGE SCALE GENOMIC DNA]</scope>
    <source>
        <strain evidence="2">DSM 11526</strain>
    </source>
</reference>
<dbReference type="InterPro" id="IPR025267">
    <property type="entry name" value="ORF017-like"/>
</dbReference>
<dbReference type="STRING" id="1122198.SAMN02745729_10148"/>
<dbReference type="NCBIfam" id="TIGR04387">
    <property type="entry name" value="capsid_maj_N4"/>
    <property type="match status" value="1"/>
</dbReference>
<dbReference type="AlphaFoldDB" id="A0A1H3X5H5"/>
<sequence length="409" mass="44935">MGTQVKSGSAGANKLQNVALFTAATQAPTWLNMMTGGAPTEVKGKPGQKQTEPGAPIVRVTNLEKTAGDEVTMDIFHNLTGTPTMGDRKLEGRGESMSQAHFDLKIDQGRHLVDAGGKMSQKRTQHNLRATSRKLLSGWYGRLKDEVTQVHLMGARGDFSNENTILPMEDHTEFGEIMVNPVTPPTYNRHMYGGDATALDNLDAADLMSLSVVDNLRLFLDESGSPLQPLQFEADEQRLHDPMWGYYITPRQWFDLQESTSMKDWQKMTADAMKRSQGFNHPLFKGECAMWNGILIKKMNRTTRFTAGRPVNVCTNTKNAAVTQIAPGVTVERSLLLGAQALGHAWGRAGKKDAGGHHFSMTEEPADHGNSTETVIAWMDGMGKIRFKNKDGYITDHGSMVVDTAVSGL</sequence>
<accession>A0A1H3X5H5</accession>
<dbReference type="RefSeq" id="WP_091821239.1">
    <property type="nucleotide sequence ID" value="NZ_FNRJ01000001.1"/>
</dbReference>
<dbReference type="Pfam" id="PF13252">
    <property type="entry name" value="Phage_capsid_3"/>
    <property type="match status" value="1"/>
</dbReference>
<proteinExistence type="predicted"/>
<protein>
    <submittedName>
        <fullName evidence="1">Major capsid protein, N4-gp56 family</fullName>
    </submittedName>
</protein>